<sequence length="71" mass="8258">MSIRRIVKCLIVLTTKGHFPKYLFEETHGNSDRQMRVCRLNFGQITVVPLRTMAQLISTFASFRQMAVTRL</sequence>
<protein>
    <submittedName>
        <fullName evidence="1">Uncharacterized protein</fullName>
    </submittedName>
</protein>
<dbReference type="Proteomes" id="UP000015523">
    <property type="component" value="Unassembled WGS sequence"/>
</dbReference>
<keyword evidence="2" id="KW-1185">Reference proteome</keyword>
<accession>T0J3N0</accession>
<evidence type="ECO:0000313" key="1">
    <source>
        <dbReference type="EMBL" id="EQB32546.1"/>
    </source>
</evidence>
<comment type="caution">
    <text evidence="1">The sequence shown here is derived from an EMBL/GenBank/DDBJ whole genome shotgun (WGS) entry which is preliminary data.</text>
</comment>
<organism evidence="1 2">
    <name type="scientific">Sphingobium ummariense RL-3</name>
    <dbReference type="NCBI Taxonomy" id="1346791"/>
    <lineage>
        <taxon>Bacteria</taxon>
        <taxon>Pseudomonadati</taxon>
        <taxon>Pseudomonadota</taxon>
        <taxon>Alphaproteobacteria</taxon>
        <taxon>Sphingomonadales</taxon>
        <taxon>Sphingomonadaceae</taxon>
        <taxon>Sphingobium</taxon>
    </lineage>
</organism>
<dbReference type="EMBL" id="AUWY01000070">
    <property type="protein sequence ID" value="EQB32546.1"/>
    <property type="molecule type" value="Genomic_DNA"/>
</dbReference>
<dbReference type="AlphaFoldDB" id="T0J3N0"/>
<evidence type="ECO:0000313" key="2">
    <source>
        <dbReference type="Proteomes" id="UP000015523"/>
    </source>
</evidence>
<reference evidence="1 2" key="1">
    <citation type="journal article" date="2013" name="Genome Announc.">
        <title>Draft Genome Sequence of Sphingobium ummariense Strain RL-3, a Hexachlorocyclohexane-Degrading Bacterium.</title>
        <authorList>
            <person name="Kohli P."/>
            <person name="Dua A."/>
            <person name="Sangwan N."/>
            <person name="Oldach P."/>
            <person name="Khurana J.P."/>
            <person name="Lal R."/>
        </authorList>
    </citation>
    <scope>NUCLEOTIDE SEQUENCE [LARGE SCALE GENOMIC DNA]</scope>
    <source>
        <strain evidence="1 2">RL-3</strain>
    </source>
</reference>
<gene>
    <name evidence="1" type="ORF">M529_08940</name>
</gene>
<proteinExistence type="predicted"/>
<name>T0J3N0_9SPHN</name>